<name>A0A6T7R8P4_9CRYP</name>
<dbReference type="SUPFAM" id="SSF56112">
    <property type="entry name" value="Protein kinase-like (PK-like)"/>
    <property type="match status" value="1"/>
</dbReference>
<dbReference type="InterPro" id="IPR052402">
    <property type="entry name" value="ADCK_kinase"/>
</dbReference>
<dbReference type="InterPro" id="IPR011009">
    <property type="entry name" value="Kinase-like_dom_sf"/>
</dbReference>
<dbReference type="Pfam" id="PF03109">
    <property type="entry name" value="ABC1"/>
    <property type="match status" value="1"/>
</dbReference>
<evidence type="ECO:0000259" key="2">
    <source>
        <dbReference type="Pfam" id="PF03109"/>
    </source>
</evidence>
<comment type="similarity">
    <text evidence="1">Belongs to the protein kinase superfamily. ADCK protein kinase family.</text>
</comment>
<proteinExistence type="inferred from homology"/>
<organism evidence="4">
    <name type="scientific">Hanusia phi</name>
    <dbReference type="NCBI Taxonomy" id="3032"/>
    <lineage>
        <taxon>Eukaryota</taxon>
        <taxon>Cryptophyceae</taxon>
        <taxon>Pyrenomonadales</taxon>
        <taxon>Geminigeraceae</taxon>
        <taxon>Hanusia</taxon>
    </lineage>
</organism>
<dbReference type="GO" id="GO:0005739">
    <property type="term" value="C:mitochondrion"/>
    <property type="evidence" value="ECO:0007669"/>
    <property type="project" value="TreeGrafter"/>
</dbReference>
<evidence type="ECO:0000313" key="3">
    <source>
        <dbReference type="EMBL" id="CAD8489023.1"/>
    </source>
</evidence>
<dbReference type="Gene3D" id="1.10.510.10">
    <property type="entry name" value="Transferase(Phosphotransferase) domain 1"/>
    <property type="match status" value="1"/>
</dbReference>
<dbReference type="EMBL" id="HBEO01019421">
    <property type="protein sequence ID" value="CAD8489024.1"/>
    <property type="molecule type" value="Transcribed_RNA"/>
</dbReference>
<gene>
    <name evidence="3" type="ORF">HPHI1048_LOCUS13146</name>
    <name evidence="4" type="ORF">HPHI1048_LOCUS13147</name>
</gene>
<protein>
    <recommendedName>
        <fullName evidence="2">ABC1 atypical kinase-like domain-containing protein</fullName>
    </recommendedName>
</protein>
<reference evidence="4" key="1">
    <citation type="submission" date="2021-01" db="EMBL/GenBank/DDBJ databases">
        <authorList>
            <person name="Corre E."/>
            <person name="Pelletier E."/>
            <person name="Niang G."/>
            <person name="Scheremetjew M."/>
            <person name="Finn R."/>
            <person name="Kale V."/>
            <person name="Holt S."/>
            <person name="Cochrane G."/>
            <person name="Meng A."/>
            <person name="Brown T."/>
            <person name="Cohen L."/>
        </authorList>
    </citation>
    <scope>NUCLEOTIDE SEQUENCE</scope>
    <source>
        <strain evidence="4">CCMP325</strain>
    </source>
</reference>
<dbReference type="EMBL" id="HBEO01019420">
    <property type="protein sequence ID" value="CAD8489023.1"/>
    <property type="molecule type" value="Transcribed_RNA"/>
</dbReference>
<dbReference type="CDD" id="cd13971">
    <property type="entry name" value="ADCK2-like"/>
    <property type="match status" value="1"/>
</dbReference>
<dbReference type="PANTHER" id="PTHR45890:SF1">
    <property type="entry name" value="AARF DOMAIN CONTAINING KINASE 2"/>
    <property type="match status" value="1"/>
</dbReference>
<evidence type="ECO:0000313" key="4">
    <source>
        <dbReference type="EMBL" id="CAD8489024.1"/>
    </source>
</evidence>
<sequence length="613" mass="68525">MSGMMSDLTKKLLFMSATNGAMKGPARNKLTSQLEGLATKHVRCAVDHGKSELRRTQPLIREFSRAGSSQIRWLRTASVKQTKRGWQEGRARYVHRSAVVEAPTNALLRFYLFWKSKFGRVCVGCTTFAIGMTGLGLTIKRMQGRHASLPWLITKDSSVAELTVPGLDNAGLKSNQLWVEREISIHLMVQRIFRHVFVFFPLVVSYIPVRLLGGSALDLWWQWAISELERSGPAFVKLGQWAATRTDIFSQDLCSRLSILHSNAQTHDVESSLDDLLVLMRNSGYQLLSLDKTPIGSGCIAQVHRAVIMKDDEPMNVAIKIIHPEVPTTSYADIHLMLSLATMVEKVPRLRWLSLRESVEEFAALMQNQIDLRVEANNLEMFSQNFKSWEEVKFPLPIRPLVSENILVETLQDGIPLAELISGNMSDQTDIRRKVADIGMRAFLAMCFKHNFIHGDLHPGNVLVSFGEDKNGPIRVSFLDAGITSQLSDRDKKNFVALFGAVVQRDGRLAAQLMLENARDHACENVEAFCDGMERLVNDALGKGLVLGKFRAGQILAQAFTLACLHRVKIESNFAAVCLAVMVLDGVGRELDPSLDLLQMAAPIVLRQLIDRR</sequence>
<accession>A0A6T7R8P4</accession>
<feature type="domain" description="ABC1 atypical kinase-like" evidence="2">
    <location>
        <begin position="288"/>
        <end position="512"/>
    </location>
</feature>
<dbReference type="PANTHER" id="PTHR45890">
    <property type="entry name" value="AARF DOMAIN CONTAINING KINASE 2 (PREDICTED)"/>
    <property type="match status" value="1"/>
</dbReference>
<dbReference type="InterPro" id="IPR044095">
    <property type="entry name" value="ADCK2_dom"/>
</dbReference>
<evidence type="ECO:0000256" key="1">
    <source>
        <dbReference type="ARBA" id="ARBA00009670"/>
    </source>
</evidence>
<dbReference type="AlphaFoldDB" id="A0A6T7R8P4"/>
<dbReference type="InterPro" id="IPR004147">
    <property type="entry name" value="ABC1_dom"/>
</dbReference>